<organism evidence="3 4">
    <name type="scientific">Pseudomonas cremoricolorata</name>
    <dbReference type="NCBI Taxonomy" id="157783"/>
    <lineage>
        <taxon>Bacteria</taxon>
        <taxon>Pseudomonadati</taxon>
        <taxon>Pseudomonadota</taxon>
        <taxon>Gammaproteobacteria</taxon>
        <taxon>Pseudomonadales</taxon>
        <taxon>Pseudomonadaceae</taxon>
        <taxon>Pseudomonas</taxon>
    </lineage>
</organism>
<name>A0A089Y7S3_9PSED</name>
<dbReference type="OrthoDB" id="7013433at2"/>
<keyword evidence="4" id="KW-1185">Reference proteome</keyword>
<feature type="modified residue" description="4-aspartylphosphate" evidence="1">
    <location>
        <position position="56"/>
    </location>
</feature>
<dbReference type="GO" id="GO:0000160">
    <property type="term" value="P:phosphorelay signal transduction system"/>
    <property type="evidence" value="ECO:0007669"/>
    <property type="project" value="InterPro"/>
</dbReference>
<feature type="domain" description="Response regulatory" evidence="2">
    <location>
        <begin position="5"/>
        <end position="125"/>
    </location>
</feature>
<evidence type="ECO:0000259" key="2">
    <source>
        <dbReference type="PROSITE" id="PS50110"/>
    </source>
</evidence>
<evidence type="ECO:0000256" key="1">
    <source>
        <dbReference type="PROSITE-ProRule" id="PRU00169"/>
    </source>
</evidence>
<sequence length="145" mass="16316">MKRLTVLIHQQHPYHQLTLHQACNAQGVFDVRLVDDLRTIPGRLQAGRAPDLLMLDQRMPSSAGTALLQRLRAERKVPALLFTGQADSPCHDFARLAQQQGLWVVGELHWPLSANALRMILQRLDGITRSLPLHSRSEVVGYACR</sequence>
<dbReference type="PROSITE" id="PS50110">
    <property type="entry name" value="RESPONSE_REGULATORY"/>
    <property type="match status" value="1"/>
</dbReference>
<dbReference type="KEGG" id="psw:LK03_01045"/>
<dbReference type="InterPro" id="IPR011006">
    <property type="entry name" value="CheY-like_superfamily"/>
</dbReference>
<evidence type="ECO:0000313" key="4">
    <source>
        <dbReference type="Proteomes" id="UP000029493"/>
    </source>
</evidence>
<keyword evidence="1" id="KW-0597">Phosphoprotein</keyword>
<dbReference type="SUPFAM" id="SSF52172">
    <property type="entry name" value="CheY-like"/>
    <property type="match status" value="1"/>
</dbReference>
<evidence type="ECO:0000313" key="3">
    <source>
        <dbReference type="EMBL" id="AIR87908.1"/>
    </source>
</evidence>
<dbReference type="EMBL" id="CP009455">
    <property type="protein sequence ID" value="AIR87908.1"/>
    <property type="molecule type" value="Genomic_DNA"/>
</dbReference>
<proteinExistence type="predicted"/>
<dbReference type="AlphaFoldDB" id="A0A089Y7S3"/>
<reference evidence="3 4" key="1">
    <citation type="submission" date="2014-09" db="EMBL/GenBank/DDBJ databases">
        <authorList>
            <person name="Chan K.-G."/>
        </authorList>
    </citation>
    <scope>NUCLEOTIDE SEQUENCE [LARGE SCALE GENOMIC DNA]</scope>
    <source>
        <strain evidence="3 4">ND07</strain>
    </source>
</reference>
<dbReference type="Gene3D" id="3.40.50.2300">
    <property type="match status" value="1"/>
</dbReference>
<dbReference type="Proteomes" id="UP000029493">
    <property type="component" value="Chromosome"/>
</dbReference>
<dbReference type="Pfam" id="PF00072">
    <property type="entry name" value="Response_reg"/>
    <property type="match status" value="1"/>
</dbReference>
<dbReference type="InterPro" id="IPR001789">
    <property type="entry name" value="Sig_transdc_resp-reg_receiver"/>
</dbReference>
<gene>
    <name evidence="3" type="ORF">LK03_01045</name>
</gene>
<accession>A0A089Y7S3</accession>
<dbReference type="STRING" id="157783.LK03_01045"/>
<dbReference type="RefSeq" id="WP_038410696.1">
    <property type="nucleotide sequence ID" value="NZ_CP009455.1"/>
</dbReference>
<protein>
    <recommendedName>
        <fullName evidence="2">Response regulatory domain-containing protein</fullName>
    </recommendedName>
</protein>